<feature type="chain" id="PRO_5046722123" evidence="2">
    <location>
        <begin position="23"/>
        <end position="437"/>
    </location>
</feature>
<sequence>MSSKIKLLTMLLTLLFFNTANSREAQPIWQSNKESWSTYQSRHCKWEQGVPCRNVPKDQGKTPPKSAEEIALEVGTGILTMGPTPQPRGFKVGIGAKSGISGAKPRVAVSKPSPRVSSSSERAPLLPPNPKPKSKVSGRLQRINGKVGILLGDSNPPTLGGEPSAKRVKLDLLDNHSSSSTEAYDVEGDIAIEKNKIDRIKTIKQDEVASIKEEIESIYSKRTLDNSELDIDDEIQRYNSTSAHEKINFREYFAIRNYQEGRFVEINNAMRNGSANDDLEVETSEFYTALDNHSDINISLREDGHIISEEESSIAEVYRGEVRERAEFLSAVVPEETIQIDSFFSTTADEDLITSFNSDDLADGQINVRYTIKYYIGRTNSTDLGEILDDAIDERIFLPKSRFLVIDVEESAEDSTFVVNMLALADEPPPSSPFQPN</sequence>
<dbReference type="Proteomes" id="UP001057860">
    <property type="component" value="Chromosome"/>
</dbReference>
<gene>
    <name evidence="3" type="ORF">N0H69_03765</name>
</gene>
<feature type="compositionally biased region" description="Low complexity" evidence="1">
    <location>
        <begin position="105"/>
        <end position="124"/>
    </location>
</feature>
<name>A0ABY5UR60_9GAMM</name>
<feature type="signal peptide" evidence="2">
    <location>
        <begin position="1"/>
        <end position="22"/>
    </location>
</feature>
<accession>A0ABY5UR60</accession>
<dbReference type="RefSeq" id="WP_050150311.1">
    <property type="nucleotide sequence ID" value="NZ_CP104006.1"/>
</dbReference>
<proteinExistence type="predicted"/>
<evidence type="ECO:0000313" key="4">
    <source>
        <dbReference type="Proteomes" id="UP001057860"/>
    </source>
</evidence>
<protein>
    <submittedName>
        <fullName evidence="3">Uncharacterized protein</fullName>
    </submittedName>
</protein>
<evidence type="ECO:0000313" key="3">
    <source>
        <dbReference type="EMBL" id="UWM45973.1"/>
    </source>
</evidence>
<dbReference type="GeneID" id="75139086"/>
<dbReference type="SUPFAM" id="SSF56399">
    <property type="entry name" value="ADP-ribosylation"/>
    <property type="match status" value="1"/>
</dbReference>
<keyword evidence="4" id="KW-1185">Reference proteome</keyword>
<reference evidence="3" key="1">
    <citation type="submission" date="2022-08" db="EMBL/GenBank/DDBJ databases">
        <authorList>
            <person name="Bogun A."/>
            <person name="Kislichkina A."/>
            <person name="Solomentsev V."/>
            <person name="Skryabin Y."/>
            <person name="Sizova A."/>
            <person name="Platonov M."/>
            <person name="Dentovskaya S."/>
        </authorList>
    </citation>
    <scope>NUCLEOTIDE SEQUENCE</scope>
    <source>
        <strain evidence="3">SCPM-O-B-7604</strain>
    </source>
</reference>
<evidence type="ECO:0000256" key="2">
    <source>
        <dbReference type="SAM" id="SignalP"/>
    </source>
</evidence>
<dbReference type="Gene3D" id="3.90.176.10">
    <property type="entry name" value="Toxin ADP-ribosyltransferase, Chain A, domain 1"/>
    <property type="match status" value="1"/>
</dbReference>
<dbReference type="EMBL" id="CP104006">
    <property type="protein sequence ID" value="UWM45973.1"/>
    <property type="molecule type" value="Genomic_DNA"/>
</dbReference>
<feature type="region of interest" description="Disordered" evidence="1">
    <location>
        <begin position="102"/>
        <end position="138"/>
    </location>
</feature>
<evidence type="ECO:0000256" key="1">
    <source>
        <dbReference type="SAM" id="MobiDB-lite"/>
    </source>
</evidence>
<keyword evidence="2" id="KW-0732">Signal</keyword>
<organism evidence="3 4">
    <name type="scientific">Yersinia alsatica</name>
    <dbReference type="NCBI Taxonomy" id="2890317"/>
    <lineage>
        <taxon>Bacteria</taxon>
        <taxon>Pseudomonadati</taxon>
        <taxon>Pseudomonadota</taxon>
        <taxon>Gammaproteobacteria</taxon>
        <taxon>Enterobacterales</taxon>
        <taxon>Yersiniaceae</taxon>
        <taxon>Yersinia</taxon>
    </lineage>
</organism>